<evidence type="ECO:0000256" key="3">
    <source>
        <dbReference type="ARBA" id="ARBA00022670"/>
    </source>
</evidence>
<proteinExistence type="inferred from homology"/>
<comment type="similarity">
    <text evidence="2">Belongs to the peptidase M54 family.</text>
</comment>
<dbReference type="GO" id="GO:0008237">
    <property type="term" value="F:metallopeptidase activity"/>
    <property type="evidence" value="ECO:0007669"/>
    <property type="project" value="UniProtKB-KW"/>
</dbReference>
<evidence type="ECO:0000256" key="10">
    <source>
        <dbReference type="ARBA" id="ARBA00043240"/>
    </source>
</evidence>
<comment type="function">
    <text evidence="8">Probable zinc metalloprotease.</text>
</comment>
<evidence type="ECO:0000256" key="8">
    <source>
        <dbReference type="ARBA" id="ARBA00024316"/>
    </source>
</evidence>
<keyword evidence="3" id="KW-0645">Protease</keyword>
<organism evidence="11">
    <name type="scientific">Eutreptiella gymnastica</name>
    <dbReference type="NCBI Taxonomy" id="73025"/>
    <lineage>
        <taxon>Eukaryota</taxon>
        <taxon>Discoba</taxon>
        <taxon>Euglenozoa</taxon>
        <taxon>Euglenida</taxon>
        <taxon>Spirocuta</taxon>
        <taxon>Euglenophyceae</taxon>
        <taxon>Eutreptiales</taxon>
        <taxon>Eutreptiaceae</taxon>
        <taxon>Eutreptiella</taxon>
    </lineage>
</organism>
<name>A0A7S1NID1_9EUGL</name>
<dbReference type="PANTHER" id="PTHR32205:SF5">
    <property type="entry name" value="ARCHAEMETZINCIN-2"/>
    <property type="match status" value="1"/>
</dbReference>
<evidence type="ECO:0000313" key="11">
    <source>
        <dbReference type="EMBL" id="CAD9021754.1"/>
    </source>
</evidence>
<evidence type="ECO:0000256" key="4">
    <source>
        <dbReference type="ARBA" id="ARBA00022723"/>
    </source>
</evidence>
<sequence length="279" mass="30745">MTDAGLSRPLPKPRPGDWLREHAEPGQTLRQFHNTSFRIVPHGAVTTLLLQPIGDYLADPVSAPPLPLLAAYLQAFFGPGVDVRVTKPVALERIPNLTTRVGPEGLRQVLVGDLYAYLGGVMKSKDRARTTLATVGVTMEDLYPGDKWNFVYGEANPMDAVGVFSFARYHPSFTPTTLQTSPEVTMLLRSCKVLSHEVGHLAGLKHCVHFHCIMNGANHARELEQQPLQLCPLCLKKLAGPFHWDIAARSKALEAFYAAHGFPEAVAEEQRLQAYFGTK</sequence>
<evidence type="ECO:0000256" key="7">
    <source>
        <dbReference type="ARBA" id="ARBA00023049"/>
    </source>
</evidence>
<evidence type="ECO:0000256" key="5">
    <source>
        <dbReference type="ARBA" id="ARBA00022801"/>
    </source>
</evidence>
<dbReference type="Pfam" id="PF07998">
    <property type="entry name" value="Peptidase_M54"/>
    <property type="match status" value="1"/>
</dbReference>
<dbReference type="GO" id="GO:0046872">
    <property type="term" value="F:metal ion binding"/>
    <property type="evidence" value="ECO:0007669"/>
    <property type="project" value="UniProtKB-KW"/>
</dbReference>
<dbReference type="PANTHER" id="PTHR32205">
    <property type="entry name" value="ARCHAEMETZINCIN-2-RELATED"/>
    <property type="match status" value="1"/>
</dbReference>
<dbReference type="AlphaFoldDB" id="A0A7S1NID1"/>
<dbReference type="CDD" id="cd11375">
    <property type="entry name" value="Peptidase_M54"/>
    <property type="match status" value="1"/>
</dbReference>
<evidence type="ECO:0000256" key="6">
    <source>
        <dbReference type="ARBA" id="ARBA00022833"/>
    </source>
</evidence>
<evidence type="ECO:0000256" key="1">
    <source>
        <dbReference type="ARBA" id="ARBA00001947"/>
    </source>
</evidence>
<keyword evidence="4" id="KW-0479">Metal-binding</keyword>
<dbReference type="GO" id="GO:0006508">
    <property type="term" value="P:proteolysis"/>
    <property type="evidence" value="ECO:0007669"/>
    <property type="project" value="UniProtKB-KW"/>
</dbReference>
<dbReference type="Gene3D" id="3.40.390.10">
    <property type="entry name" value="Collagenase (Catalytic Domain)"/>
    <property type="match status" value="1"/>
</dbReference>
<evidence type="ECO:0000256" key="2">
    <source>
        <dbReference type="ARBA" id="ARBA00006954"/>
    </source>
</evidence>
<keyword evidence="7" id="KW-0482">Metalloprotease</keyword>
<keyword evidence="6" id="KW-0862">Zinc</keyword>
<evidence type="ECO:0000256" key="9">
    <source>
        <dbReference type="ARBA" id="ARBA00040634"/>
    </source>
</evidence>
<dbReference type="EMBL" id="HBGA01087976">
    <property type="protein sequence ID" value="CAD9021754.1"/>
    <property type="molecule type" value="Transcribed_RNA"/>
</dbReference>
<protein>
    <recommendedName>
        <fullName evidence="9">Archaemetzincin-2</fullName>
    </recommendedName>
    <alternativeName>
        <fullName evidence="10">Archeobacterial metalloproteinase-like protein 2</fullName>
    </alternativeName>
</protein>
<comment type="cofactor">
    <cofactor evidence="1">
        <name>Zn(2+)</name>
        <dbReference type="ChEBI" id="CHEBI:29105"/>
    </cofactor>
</comment>
<dbReference type="InterPro" id="IPR024079">
    <property type="entry name" value="MetalloPept_cat_dom_sf"/>
</dbReference>
<dbReference type="InterPro" id="IPR052009">
    <property type="entry name" value="Archaemetzincin"/>
</dbReference>
<gene>
    <name evidence="11" type="ORF">EGYM00392_LOCUS32874</name>
</gene>
<reference evidence="11" key="1">
    <citation type="submission" date="2021-01" db="EMBL/GenBank/DDBJ databases">
        <authorList>
            <person name="Corre E."/>
            <person name="Pelletier E."/>
            <person name="Niang G."/>
            <person name="Scheremetjew M."/>
            <person name="Finn R."/>
            <person name="Kale V."/>
            <person name="Holt S."/>
            <person name="Cochrane G."/>
            <person name="Meng A."/>
            <person name="Brown T."/>
            <person name="Cohen L."/>
        </authorList>
    </citation>
    <scope>NUCLEOTIDE SEQUENCE</scope>
    <source>
        <strain evidence="11">NIES-381</strain>
    </source>
</reference>
<dbReference type="SUPFAM" id="SSF55486">
    <property type="entry name" value="Metalloproteases ('zincins'), catalytic domain"/>
    <property type="match status" value="1"/>
</dbReference>
<accession>A0A7S1NID1</accession>
<keyword evidence="5" id="KW-0378">Hydrolase</keyword>
<dbReference type="InterPro" id="IPR012962">
    <property type="entry name" value="Pept_M54_archaemetzincn"/>
</dbReference>